<evidence type="ECO:0000313" key="1">
    <source>
        <dbReference type="EMBL" id="QBI19233.1"/>
    </source>
</evidence>
<reference evidence="1 2" key="1">
    <citation type="submission" date="2019-01" db="EMBL/GenBank/DDBJ databases">
        <title>Egibacter rhizosphaerae EGI 80759T.</title>
        <authorList>
            <person name="Chen D.-D."/>
            <person name="Tian Y."/>
            <person name="Jiao J.-Y."/>
            <person name="Zhang X.-T."/>
            <person name="Zhang Y.-G."/>
            <person name="Zhang Y."/>
            <person name="Xiao M."/>
            <person name="Shu W.-S."/>
            <person name="Li W.-J."/>
        </authorList>
    </citation>
    <scope>NUCLEOTIDE SEQUENCE [LARGE SCALE GENOMIC DNA]</scope>
    <source>
        <strain evidence="1 2">EGI 80759</strain>
    </source>
</reference>
<dbReference type="EMBL" id="CP036402">
    <property type="protein sequence ID" value="QBI19233.1"/>
    <property type="molecule type" value="Genomic_DNA"/>
</dbReference>
<accession>A0A411YDD8</accession>
<gene>
    <name evidence="1" type="ORF">ER308_06550</name>
</gene>
<sequence>MSMLVVGFLLLIVVPVLLSYLVAGAARSAHRMHWLSMDEELSIEPETGYKTAQVLVARSGFHGMLSGVTEGSAYEADATATCKRSDCDPPGLDCVCGFYSFKSRAEAERMLGQRIGYYGTRPTAFLTVELDGSVLEYERGYRAERQNVVGVEILDGCDLCERFGVSRDATTLAASETFIPRRFSGMGRPTVHVPDGYLPVRPVCDDHVPNDETAIRLDSAELGFLLNAKVTWRSPPDAKSPVA</sequence>
<evidence type="ECO:0000313" key="2">
    <source>
        <dbReference type="Proteomes" id="UP000291469"/>
    </source>
</evidence>
<protein>
    <submittedName>
        <fullName evidence="1">Uncharacterized protein</fullName>
    </submittedName>
</protein>
<dbReference type="RefSeq" id="WP_131154230.1">
    <property type="nucleotide sequence ID" value="NZ_CP036402.1"/>
</dbReference>
<dbReference type="KEGG" id="erz:ER308_06550"/>
<proteinExistence type="predicted"/>
<name>A0A411YDD8_9ACTN</name>
<keyword evidence="2" id="KW-1185">Reference proteome</keyword>
<dbReference type="Proteomes" id="UP000291469">
    <property type="component" value="Chromosome"/>
</dbReference>
<dbReference type="OrthoDB" id="3570195at2"/>
<organism evidence="1 2">
    <name type="scientific">Egibacter rhizosphaerae</name>
    <dbReference type="NCBI Taxonomy" id="1670831"/>
    <lineage>
        <taxon>Bacteria</taxon>
        <taxon>Bacillati</taxon>
        <taxon>Actinomycetota</taxon>
        <taxon>Nitriliruptoria</taxon>
        <taxon>Egibacterales</taxon>
        <taxon>Egibacteraceae</taxon>
        <taxon>Egibacter</taxon>
    </lineage>
</organism>
<dbReference type="AlphaFoldDB" id="A0A411YDD8"/>